<dbReference type="PANTHER" id="PTHR35535">
    <property type="entry name" value="HEAT SHOCK PROTEIN HSLJ"/>
    <property type="match status" value="1"/>
</dbReference>
<comment type="caution">
    <text evidence="7">The sequence shown here is derived from an EMBL/GenBank/DDBJ whole genome shotgun (WGS) entry which is preliminary data.</text>
</comment>
<keyword evidence="4" id="KW-0449">Lipoprotein</keyword>
<dbReference type="PANTHER" id="PTHR35535:SF1">
    <property type="entry name" value="HEAT SHOCK PROTEIN HSLJ"/>
    <property type="match status" value="1"/>
</dbReference>
<sequence length="437" mass="46797">MKRLFALFPVILWLVGCTWTVDMRSDDEAAGAEAPDPFFVEAQLFYPERIALPGDAEMLVAVDAVGPDGRKSLTRFSTRLEGRQVPVPLGFSVQPESNAPSIYELSAAVLVGDELLRLTGPVLVMPEDGRAELGEVRLHEPIAAGFGQAWQCGGTEVMFGAVDEHLFLAVDGQLHSVEQVPAASGVRYRAGGESQLGIHEKGGEILLLRGDEAVRDCRRLEPLSAPVSGGGNEPGWRVEIGEKLIELTSDYGQTVTTAPIVQTGSSGRTTRFRGLGEHGPILAAFERSLCRDSATGMPHPYTVAMQFEDGRLGGCGGKPLDLLTASTWRVVQLAEDPVPDAIEDGEEVEISLQFDDDGRVAGRAACNRYTAGYELSGEGLSVGPAAATKMACREPLMSLEKRFLDLLAGVQRFDIGDRGELILVGPQGRITAVDQGL</sequence>
<dbReference type="OrthoDB" id="5348860at2"/>
<keyword evidence="8" id="KW-1185">Reference proteome</keyword>
<feature type="domain" description="DUF306" evidence="5">
    <location>
        <begin position="323"/>
        <end position="428"/>
    </location>
</feature>
<organism evidence="7 8">
    <name type="scientific">Wenzhouxiangella sediminis</name>
    <dbReference type="NCBI Taxonomy" id="1792836"/>
    <lineage>
        <taxon>Bacteria</taxon>
        <taxon>Pseudomonadati</taxon>
        <taxon>Pseudomonadota</taxon>
        <taxon>Gammaproteobacteria</taxon>
        <taxon>Chromatiales</taxon>
        <taxon>Wenzhouxiangellaceae</taxon>
        <taxon>Wenzhouxiangella</taxon>
    </lineage>
</organism>
<dbReference type="SUPFAM" id="SSF141488">
    <property type="entry name" value="YdhA-like"/>
    <property type="match status" value="1"/>
</dbReference>
<feature type="domain" description="C-type lysozyme inhibitor" evidence="6">
    <location>
        <begin position="150"/>
        <end position="212"/>
    </location>
</feature>
<accession>A0A3E1KD42</accession>
<dbReference type="Gene3D" id="2.40.128.270">
    <property type="match status" value="1"/>
</dbReference>
<gene>
    <name evidence="7" type="ORF">DZC52_00275</name>
</gene>
<reference evidence="7 8" key="1">
    <citation type="submission" date="2018-08" db="EMBL/GenBank/DDBJ databases">
        <title>Wenzhouxiangella salilacus sp. nov., a novel bacterium isolated from a saline lake in Xinjiang Province, China.</title>
        <authorList>
            <person name="Han S."/>
        </authorList>
    </citation>
    <scope>NUCLEOTIDE SEQUENCE [LARGE SCALE GENOMIC DNA]</scope>
    <source>
        <strain evidence="7 8">XDB06</strain>
    </source>
</reference>
<dbReference type="InterPro" id="IPR038670">
    <property type="entry name" value="HslJ-like_sf"/>
</dbReference>
<evidence type="ECO:0000259" key="5">
    <source>
        <dbReference type="Pfam" id="PF03724"/>
    </source>
</evidence>
<dbReference type="Pfam" id="PF09864">
    <property type="entry name" value="MliC"/>
    <property type="match status" value="1"/>
</dbReference>
<keyword evidence="3" id="KW-0564">Palmitate</keyword>
<dbReference type="EMBL" id="QUZK01000002">
    <property type="protein sequence ID" value="RFF33033.1"/>
    <property type="molecule type" value="Genomic_DNA"/>
</dbReference>
<dbReference type="InterPro" id="IPR053147">
    <property type="entry name" value="Hsp_HslJ-like"/>
</dbReference>
<protein>
    <submittedName>
        <fullName evidence="7">META domain-containing protein</fullName>
    </submittedName>
</protein>
<dbReference type="Proteomes" id="UP000260351">
    <property type="component" value="Unassembled WGS sequence"/>
</dbReference>
<dbReference type="RefSeq" id="WP_116649119.1">
    <property type="nucleotide sequence ID" value="NZ_QUZK01000002.1"/>
</dbReference>
<dbReference type="InterPro" id="IPR005184">
    <property type="entry name" value="DUF306_Meta_HslJ"/>
</dbReference>
<evidence type="ECO:0000259" key="6">
    <source>
        <dbReference type="Pfam" id="PF09864"/>
    </source>
</evidence>
<proteinExistence type="predicted"/>
<evidence type="ECO:0000256" key="4">
    <source>
        <dbReference type="ARBA" id="ARBA00023288"/>
    </source>
</evidence>
<dbReference type="Pfam" id="PF09619">
    <property type="entry name" value="YscW"/>
    <property type="match status" value="1"/>
</dbReference>
<keyword evidence="2" id="KW-0472">Membrane</keyword>
<dbReference type="Gene3D" id="2.40.128.200">
    <property type="match status" value="1"/>
</dbReference>
<dbReference type="InterPro" id="IPR039366">
    <property type="entry name" value="Pilotin"/>
</dbReference>
<evidence type="ECO:0000313" key="7">
    <source>
        <dbReference type="EMBL" id="RFF33033.1"/>
    </source>
</evidence>
<evidence type="ECO:0000256" key="1">
    <source>
        <dbReference type="ARBA" id="ARBA00022729"/>
    </source>
</evidence>
<dbReference type="InterPro" id="IPR036328">
    <property type="entry name" value="MliC_sf"/>
</dbReference>
<evidence type="ECO:0000256" key="2">
    <source>
        <dbReference type="ARBA" id="ARBA00023136"/>
    </source>
</evidence>
<dbReference type="PROSITE" id="PS51257">
    <property type="entry name" value="PROKAR_LIPOPROTEIN"/>
    <property type="match status" value="1"/>
</dbReference>
<evidence type="ECO:0000256" key="3">
    <source>
        <dbReference type="ARBA" id="ARBA00023139"/>
    </source>
</evidence>
<name>A0A3E1KD42_9GAMM</name>
<dbReference type="Pfam" id="PF03724">
    <property type="entry name" value="META"/>
    <property type="match status" value="1"/>
</dbReference>
<dbReference type="AlphaFoldDB" id="A0A3E1KD42"/>
<keyword evidence="1" id="KW-0732">Signal</keyword>
<dbReference type="InterPro" id="IPR018660">
    <property type="entry name" value="MliC"/>
</dbReference>
<evidence type="ECO:0000313" key="8">
    <source>
        <dbReference type="Proteomes" id="UP000260351"/>
    </source>
</evidence>